<dbReference type="RefSeq" id="XP_062655978.1">
    <property type="nucleotide sequence ID" value="XM_062799700.1"/>
</dbReference>
<gene>
    <name evidence="3" type="ORF">B0H64DRAFT_229093</name>
</gene>
<dbReference type="AlphaFoldDB" id="A0AAE0H9J4"/>
<evidence type="ECO:0000313" key="3">
    <source>
        <dbReference type="EMBL" id="KAK3292464.1"/>
    </source>
</evidence>
<comment type="caution">
    <text evidence="3">The sequence shown here is derived from an EMBL/GenBank/DDBJ whole genome shotgun (WGS) entry which is preliminary data.</text>
</comment>
<dbReference type="Gene3D" id="3.40.50.150">
    <property type="entry name" value="Vaccinia Virus protein VP39"/>
    <property type="match status" value="1"/>
</dbReference>
<feature type="region of interest" description="Disordered" evidence="2">
    <location>
        <begin position="1"/>
        <end position="34"/>
    </location>
</feature>
<reference evidence="3" key="1">
    <citation type="journal article" date="2023" name="Mol. Phylogenet. Evol.">
        <title>Genome-scale phylogeny and comparative genomics of the fungal order Sordariales.</title>
        <authorList>
            <person name="Hensen N."/>
            <person name="Bonometti L."/>
            <person name="Westerberg I."/>
            <person name="Brannstrom I.O."/>
            <person name="Guillou S."/>
            <person name="Cros-Aarteil S."/>
            <person name="Calhoun S."/>
            <person name="Haridas S."/>
            <person name="Kuo A."/>
            <person name="Mondo S."/>
            <person name="Pangilinan J."/>
            <person name="Riley R."/>
            <person name="LaButti K."/>
            <person name="Andreopoulos B."/>
            <person name="Lipzen A."/>
            <person name="Chen C."/>
            <person name="Yan M."/>
            <person name="Daum C."/>
            <person name="Ng V."/>
            <person name="Clum A."/>
            <person name="Steindorff A."/>
            <person name="Ohm R.A."/>
            <person name="Martin F."/>
            <person name="Silar P."/>
            <person name="Natvig D.O."/>
            <person name="Lalanne C."/>
            <person name="Gautier V."/>
            <person name="Ament-Velasquez S.L."/>
            <person name="Kruys A."/>
            <person name="Hutchinson M.I."/>
            <person name="Powell A.J."/>
            <person name="Barry K."/>
            <person name="Miller A.N."/>
            <person name="Grigoriev I.V."/>
            <person name="Debuchy R."/>
            <person name="Gladieux P."/>
            <person name="Hiltunen Thoren M."/>
            <person name="Johannesson H."/>
        </authorList>
    </citation>
    <scope>NUCLEOTIDE SEQUENCE</scope>
    <source>
        <strain evidence="3">CBS 168.71</strain>
    </source>
</reference>
<dbReference type="CDD" id="cd02440">
    <property type="entry name" value="AdoMet_MTases"/>
    <property type="match status" value="1"/>
</dbReference>
<dbReference type="Proteomes" id="UP001278766">
    <property type="component" value="Unassembled WGS sequence"/>
</dbReference>
<feature type="compositionally biased region" description="Low complexity" evidence="2">
    <location>
        <begin position="102"/>
        <end position="116"/>
    </location>
</feature>
<dbReference type="PANTHER" id="PTHR43591">
    <property type="entry name" value="METHYLTRANSFERASE"/>
    <property type="match status" value="1"/>
</dbReference>
<dbReference type="EMBL" id="JAUEPN010000007">
    <property type="protein sequence ID" value="KAK3292464.1"/>
    <property type="molecule type" value="Genomic_DNA"/>
</dbReference>
<name>A0AAE0H9J4_9PEZI</name>
<sequence>MDSDDNPNPPSEVVSSPRPSSSSTHIAVDVNGTPEEELYVTAEAMREAMLRGSGSQCKGNCKAAATVSTTTGSLPPFAPTPADDAQPTNTADPTRHCSECENNNNNNNDNNNGDNNAASPLGPMTSAELEEAGREADNGEDGFDLAAAFDFDRDMSRYPASMTSSVRDHVYEGGLRYHAYRAGRYAFPNDETEQNRDDMKHTMTLMLCRGAYFYAPVGEVLEAGGEVLDLGTGTGIWAMELADKYPNSAITGIDLSPIQPNYVPENVHFFVDDFEEDWIDPEDKYDFIHIRHTLHSVRDVDTLLQRALRHLKPGGYFEAQELATIPVADDDTLTPDTPYALRDYIHYISAGMAVLGSHAHAIGTLPERMRAAGFADVRRTTHKCPVGVWARDKRMRFCGLFLRTALMDGLRGLSRRPFTALGWTPVQIEIFLVEVRRAIMETGVHSYFTLNVVHGRKPVD</sequence>
<evidence type="ECO:0000256" key="2">
    <source>
        <dbReference type="SAM" id="MobiDB-lite"/>
    </source>
</evidence>
<keyword evidence="3" id="KW-0489">Methyltransferase</keyword>
<keyword evidence="4" id="KW-1185">Reference proteome</keyword>
<reference evidence="3" key="2">
    <citation type="submission" date="2023-06" db="EMBL/GenBank/DDBJ databases">
        <authorList>
            <consortium name="Lawrence Berkeley National Laboratory"/>
            <person name="Haridas S."/>
            <person name="Hensen N."/>
            <person name="Bonometti L."/>
            <person name="Westerberg I."/>
            <person name="Brannstrom I.O."/>
            <person name="Guillou S."/>
            <person name="Cros-Aarteil S."/>
            <person name="Calhoun S."/>
            <person name="Kuo A."/>
            <person name="Mondo S."/>
            <person name="Pangilinan J."/>
            <person name="Riley R."/>
            <person name="Labutti K."/>
            <person name="Andreopoulos B."/>
            <person name="Lipzen A."/>
            <person name="Chen C."/>
            <person name="Yanf M."/>
            <person name="Daum C."/>
            <person name="Ng V."/>
            <person name="Clum A."/>
            <person name="Steindorff A."/>
            <person name="Ohm R."/>
            <person name="Martin F."/>
            <person name="Silar P."/>
            <person name="Natvig D."/>
            <person name="Lalanne C."/>
            <person name="Gautier V."/>
            <person name="Ament-Velasquez S.L."/>
            <person name="Kruys A."/>
            <person name="Hutchinson M.I."/>
            <person name="Powell A.J."/>
            <person name="Barry K."/>
            <person name="Miller A.N."/>
            <person name="Grigoriev I.V."/>
            <person name="Debuchy R."/>
            <person name="Gladieux P."/>
            <person name="Thoren M.H."/>
            <person name="Johannesson H."/>
        </authorList>
    </citation>
    <scope>NUCLEOTIDE SEQUENCE</scope>
    <source>
        <strain evidence="3">CBS 168.71</strain>
    </source>
</reference>
<dbReference type="InterPro" id="IPR029063">
    <property type="entry name" value="SAM-dependent_MTases_sf"/>
</dbReference>
<accession>A0AAE0H9J4</accession>
<protein>
    <submittedName>
        <fullName evidence="3">S-adenosyl-L-methionine-dependent methyltransferase</fullName>
    </submittedName>
</protein>
<proteinExistence type="inferred from homology"/>
<keyword evidence="3" id="KW-0808">Transferase</keyword>
<feature type="compositionally biased region" description="Low complexity" evidence="2">
    <location>
        <begin position="11"/>
        <end position="23"/>
    </location>
</feature>
<dbReference type="PANTHER" id="PTHR43591:SF10">
    <property type="entry name" value="ABC TRANSMEMBRANE TYPE-1 DOMAIN-CONTAINING PROTEIN-RELATED"/>
    <property type="match status" value="1"/>
</dbReference>
<dbReference type="SUPFAM" id="SSF53335">
    <property type="entry name" value="S-adenosyl-L-methionine-dependent methyltransferases"/>
    <property type="match status" value="1"/>
</dbReference>
<dbReference type="GO" id="GO:0008168">
    <property type="term" value="F:methyltransferase activity"/>
    <property type="evidence" value="ECO:0007669"/>
    <property type="project" value="UniProtKB-KW"/>
</dbReference>
<dbReference type="GO" id="GO:0032259">
    <property type="term" value="P:methylation"/>
    <property type="evidence" value="ECO:0007669"/>
    <property type="project" value="UniProtKB-KW"/>
</dbReference>
<evidence type="ECO:0000256" key="1">
    <source>
        <dbReference type="ARBA" id="ARBA00038158"/>
    </source>
</evidence>
<comment type="similarity">
    <text evidence="1">Belongs to the methyltransferase superfamily. LaeA methyltransferase family.</text>
</comment>
<evidence type="ECO:0000313" key="4">
    <source>
        <dbReference type="Proteomes" id="UP001278766"/>
    </source>
</evidence>
<organism evidence="3 4">
    <name type="scientific">Chaetomium fimeti</name>
    <dbReference type="NCBI Taxonomy" id="1854472"/>
    <lineage>
        <taxon>Eukaryota</taxon>
        <taxon>Fungi</taxon>
        <taxon>Dikarya</taxon>
        <taxon>Ascomycota</taxon>
        <taxon>Pezizomycotina</taxon>
        <taxon>Sordariomycetes</taxon>
        <taxon>Sordariomycetidae</taxon>
        <taxon>Sordariales</taxon>
        <taxon>Chaetomiaceae</taxon>
        <taxon>Chaetomium</taxon>
    </lineage>
</organism>
<dbReference type="GeneID" id="87836648"/>
<feature type="region of interest" description="Disordered" evidence="2">
    <location>
        <begin position="72"/>
        <end position="123"/>
    </location>
</feature>
<dbReference type="Pfam" id="PF13489">
    <property type="entry name" value="Methyltransf_23"/>
    <property type="match status" value="1"/>
</dbReference>